<keyword evidence="3" id="KW-1185">Reference proteome</keyword>
<feature type="region of interest" description="Disordered" evidence="1">
    <location>
        <begin position="47"/>
        <end position="77"/>
    </location>
</feature>
<organism evidence="2 3">
    <name type="scientific">Ilyodon furcidens</name>
    <name type="common">goldbreast splitfin</name>
    <dbReference type="NCBI Taxonomy" id="33524"/>
    <lineage>
        <taxon>Eukaryota</taxon>
        <taxon>Metazoa</taxon>
        <taxon>Chordata</taxon>
        <taxon>Craniata</taxon>
        <taxon>Vertebrata</taxon>
        <taxon>Euteleostomi</taxon>
        <taxon>Actinopterygii</taxon>
        <taxon>Neopterygii</taxon>
        <taxon>Teleostei</taxon>
        <taxon>Neoteleostei</taxon>
        <taxon>Acanthomorphata</taxon>
        <taxon>Ovalentaria</taxon>
        <taxon>Atherinomorphae</taxon>
        <taxon>Cyprinodontiformes</taxon>
        <taxon>Goodeidae</taxon>
        <taxon>Ilyodon</taxon>
    </lineage>
</organism>
<dbReference type="Proteomes" id="UP001482620">
    <property type="component" value="Unassembled WGS sequence"/>
</dbReference>
<feature type="region of interest" description="Disordered" evidence="1">
    <location>
        <begin position="1"/>
        <end position="30"/>
    </location>
</feature>
<accession>A0ABV0V6K8</accession>
<evidence type="ECO:0000313" key="2">
    <source>
        <dbReference type="EMBL" id="MEQ2252746.1"/>
    </source>
</evidence>
<name>A0ABV0V6K8_9TELE</name>
<evidence type="ECO:0000256" key="1">
    <source>
        <dbReference type="SAM" id="MobiDB-lite"/>
    </source>
</evidence>
<feature type="compositionally biased region" description="Basic and acidic residues" evidence="1">
    <location>
        <begin position="56"/>
        <end position="69"/>
    </location>
</feature>
<comment type="caution">
    <text evidence="2">The sequence shown here is derived from an EMBL/GenBank/DDBJ whole genome shotgun (WGS) entry which is preliminary data.</text>
</comment>
<dbReference type="EMBL" id="JAHRIQ010095690">
    <property type="protein sequence ID" value="MEQ2252746.1"/>
    <property type="molecule type" value="Genomic_DNA"/>
</dbReference>
<protein>
    <submittedName>
        <fullName evidence="2">Uncharacterized protein</fullName>
    </submittedName>
</protein>
<proteinExistence type="predicted"/>
<reference evidence="2 3" key="1">
    <citation type="submission" date="2021-06" db="EMBL/GenBank/DDBJ databases">
        <authorList>
            <person name="Palmer J.M."/>
        </authorList>
    </citation>
    <scope>NUCLEOTIDE SEQUENCE [LARGE SCALE GENOMIC DNA]</scope>
    <source>
        <strain evidence="3">if_2019</strain>
        <tissue evidence="2">Muscle</tissue>
    </source>
</reference>
<evidence type="ECO:0000313" key="3">
    <source>
        <dbReference type="Proteomes" id="UP001482620"/>
    </source>
</evidence>
<sequence length="125" mass="14811">MRSHSDAHRSILTPRLQTRTRKKRDTVTGAHRYGKPEISAHAFTEHTTRSHCQYLRKNDDRRRAGEKKSTRDRRAHRQKEWRLLTWSGVRVISRCQMELTFPSTLHPTFNDIVSRKQAASFSENR</sequence>
<gene>
    <name evidence="2" type="ORF">ILYODFUR_024961</name>
</gene>